<evidence type="ECO:0000313" key="2">
    <source>
        <dbReference type="Proteomes" id="UP000641152"/>
    </source>
</evidence>
<dbReference type="Proteomes" id="UP000641152">
    <property type="component" value="Unassembled WGS sequence"/>
</dbReference>
<dbReference type="EMBL" id="JACXST010000002">
    <property type="protein sequence ID" value="MBD9361327.1"/>
    <property type="molecule type" value="Genomic_DNA"/>
</dbReference>
<protein>
    <submittedName>
        <fullName evidence="1">Uncharacterized protein</fullName>
    </submittedName>
</protein>
<dbReference type="RefSeq" id="WP_192394155.1">
    <property type="nucleotide sequence ID" value="NZ_CAJHIU010000002.1"/>
</dbReference>
<keyword evidence="2" id="KW-1185">Reference proteome</keyword>
<name>A0ABR9DHG0_9GAMM</name>
<comment type="caution">
    <text evidence="1">The sequence shown here is derived from an EMBL/GenBank/DDBJ whole genome shotgun (WGS) entry which is preliminary data.</text>
</comment>
<sequence>MTDTKDSETQDLLTSLTLSRLHELSKQMTLDTTNPFEFKETLKVVTKALVLALDRNEITFSNDETAHYFYSLLTILIDHSIDGRFKDMFQNATIN</sequence>
<proteinExistence type="predicted"/>
<evidence type="ECO:0000313" key="1">
    <source>
        <dbReference type="EMBL" id="MBD9361327.1"/>
    </source>
</evidence>
<gene>
    <name evidence="1" type="ORF">EBB_12455</name>
</gene>
<organism evidence="1 2">
    <name type="scientific">Methylomonas fluvii</name>
    <dbReference type="NCBI Taxonomy" id="1854564"/>
    <lineage>
        <taxon>Bacteria</taxon>
        <taxon>Pseudomonadati</taxon>
        <taxon>Pseudomonadota</taxon>
        <taxon>Gammaproteobacteria</taxon>
        <taxon>Methylococcales</taxon>
        <taxon>Methylococcaceae</taxon>
        <taxon>Methylomonas</taxon>
    </lineage>
</organism>
<reference evidence="1 2" key="1">
    <citation type="submission" date="2020-09" db="EMBL/GenBank/DDBJ databases">
        <title>Methylomonas albis sp. nov. and Methylomonas fluvii sp. nov.: Two cold-adapted methanotrophs from the River Elbe and an amended description of Methylovulum psychrotolerans strain Eb1.</title>
        <authorList>
            <person name="Bussmann I.K."/>
            <person name="Klings K.-W."/>
            <person name="Warnstedt J."/>
            <person name="Hoppert M."/>
            <person name="Saborowski A."/>
            <person name="Horn F."/>
            <person name="Liebner S."/>
        </authorList>
    </citation>
    <scope>NUCLEOTIDE SEQUENCE [LARGE SCALE GENOMIC DNA]</scope>
    <source>
        <strain evidence="1 2">EbB</strain>
    </source>
</reference>
<accession>A0ABR9DHG0</accession>